<dbReference type="Gene3D" id="3.40.50.300">
    <property type="entry name" value="P-loop containing nucleotide triphosphate hydrolases"/>
    <property type="match status" value="1"/>
</dbReference>
<evidence type="ECO:0000256" key="2">
    <source>
        <dbReference type="ARBA" id="ARBA00023134"/>
    </source>
</evidence>
<dbReference type="PANTHER" id="PTHR47977">
    <property type="entry name" value="RAS-RELATED PROTEIN RAB"/>
    <property type="match status" value="1"/>
</dbReference>
<dbReference type="InterPro" id="IPR001806">
    <property type="entry name" value="Small_GTPase"/>
</dbReference>
<keyword evidence="2" id="KW-0342">GTP-binding</keyword>
<sequence>MSKELIYKICLFGDRDVGKTSLTQAGIQKKEVKPPVCIDFALKDLTINSSKIILQIWNLRSDPQFQFIFPTFMRGVSGGIFMYDITNYSSINNLEKWLTLFNDNLSNEKKKIPLLMVGGKLDLHKERVISRKYAEKKGKKKNQK</sequence>
<dbReference type="GO" id="GO:0005525">
    <property type="term" value="F:GTP binding"/>
    <property type="evidence" value="ECO:0007669"/>
    <property type="project" value="UniProtKB-KW"/>
</dbReference>
<dbReference type="InterPro" id="IPR027417">
    <property type="entry name" value="P-loop_NTPase"/>
</dbReference>
<reference evidence="3" key="1">
    <citation type="journal article" date="2014" name="Front. Microbiol.">
        <title>High frequency of phylogenetically diverse reductive dehalogenase-homologous genes in deep subseafloor sedimentary metagenomes.</title>
        <authorList>
            <person name="Kawai M."/>
            <person name="Futagami T."/>
            <person name="Toyoda A."/>
            <person name="Takaki Y."/>
            <person name="Nishi S."/>
            <person name="Hori S."/>
            <person name="Arai W."/>
            <person name="Tsubouchi T."/>
            <person name="Morono Y."/>
            <person name="Uchiyama I."/>
            <person name="Ito T."/>
            <person name="Fujiyama A."/>
            <person name="Inagaki F."/>
            <person name="Takami H."/>
        </authorList>
    </citation>
    <scope>NUCLEOTIDE SEQUENCE</scope>
    <source>
        <strain evidence="3">Expedition CK06-06</strain>
    </source>
</reference>
<evidence type="ECO:0000256" key="1">
    <source>
        <dbReference type="ARBA" id="ARBA00022741"/>
    </source>
</evidence>
<dbReference type="PROSITE" id="PS51419">
    <property type="entry name" value="RAB"/>
    <property type="match status" value="1"/>
</dbReference>
<keyword evidence="1" id="KW-0547">Nucleotide-binding</keyword>
<dbReference type="SUPFAM" id="SSF52540">
    <property type="entry name" value="P-loop containing nucleoside triphosphate hydrolases"/>
    <property type="match status" value="1"/>
</dbReference>
<proteinExistence type="predicted"/>
<dbReference type="EMBL" id="BART01002394">
    <property type="protein sequence ID" value="GAG60949.1"/>
    <property type="molecule type" value="Genomic_DNA"/>
</dbReference>
<dbReference type="PRINTS" id="PR00449">
    <property type="entry name" value="RASTRNSFRMNG"/>
</dbReference>
<protein>
    <recommendedName>
        <fullName evidence="4">GTP-binding protein</fullName>
    </recommendedName>
</protein>
<name>X0YW21_9ZZZZ</name>
<dbReference type="InterPro" id="IPR050227">
    <property type="entry name" value="Rab"/>
</dbReference>
<dbReference type="SMART" id="SM00173">
    <property type="entry name" value="RAS"/>
    <property type="match status" value="1"/>
</dbReference>
<evidence type="ECO:0008006" key="4">
    <source>
        <dbReference type="Google" id="ProtNLM"/>
    </source>
</evidence>
<organism evidence="3">
    <name type="scientific">marine sediment metagenome</name>
    <dbReference type="NCBI Taxonomy" id="412755"/>
    <lineage>
        <taxon>unclassified sequences</taxon>
        <taxon>metagenomes</taxon>
        <taxon>ecological metagenomes</taxon>
    </lineage>
</organism>
<dbReference type="GO" id="GO:0003924">
    <property type="term" value="F:GTPase activity"/>
    <property type="evidence" value="ECO:0007669"/>
    <property type="project" value="InterPro"/>
</dbReference>
<gene>
    <name evidence="3" type="ORF">S01H4_07343</name>
</gene>
<dbReference type="Pfam" id="PF00071">
    <property type="entry name" value="Ras"/>
    <property type="match status" value="1"/>
</dbReference>
<dbReference type="CDD" id="cd00154">
    <property type="entry name" value="Rab"/>
    <property type="match status" value="1"/>
</dbReference>
<evidence type="ECO:0000313" key="3">
    <source>
        <dbReference type="EMBL" id="GAG60949.1"/>
    </source>
</evidence>
<comment type="caution">
    <text evidence="3">The sequence shown here is derived from an EMBL/GenBank/DDBJ whole genome shotgun (WGS) entry which is preliminary data.</text>
</comment>
<accession>X0YW21</accession>
<dbReference type="SMART" id="SM00175">
    <property type="entry name" value="RAB"/>
    <property type="match status" value="1"/>
</dbReference>
<dbReference type="AlphaFoldDB" id="X0YW21"/>